<evidence type="ECO:0000259" key="8">
    <source>
        <dbReference type="PROSITE" id="PS51396"/>
    </source>
</evidence>
<dbReference type="Gene3D" id="1.25.10.10">
    <property type="entry name" value="Leucine-rich Repeat Variant"/>
    <property type="match status" value="1"/>
</dbReference>
<dbReference type="InterPro" id="IPR011989">
    <property type="entry name" value="ARM-like"/>
</dbReference>
<evidence type="ECO:0000313" key="9">
    <source>
        <dbReference type="EMBL" id="KAK5170574.1"/>
    </source>
</evidence>
<feature type="repeat" description="WD" evidence="5">
    <location>
        <begin position="11"/>
        <end position="45"/>
    </location>
</feature>
<dbReference type="InterPro" id="IPR019775">
    <property type="entry name" value="WD40_repeat_CS"/>
</dbReference>
<dbReference type="SMART" id="SM00320">
    <property type="entry name" value="WD40"/>
    <property type="match status" value="6"/>
</dbReference>
<evidence type="ECO:0000256" key="5">
    <source>
        <dbReference type="PROSITE-ProRule" id="PRU00221"/>
    </source>
</evidence>
<dbReference type="InterPro" id="IPR015155">
    <property type="entry name" value="PFU"/>
</dbReference>
<dbReference type="GO" id="GO:0005737">
    <property type="term" value="C:cytoplasm"/>
    <property type="evidence" value="ECO:0007669"/>
    <property type="project" value="UniProtKB-SubCell"/>
</dbReference>
<proteinExistence type="predicted"/>
<evidence type="ECO:0000256" key="1">
    <source>
        <dbReference type="ARBA" id="ARBA00004496"/>
    </source>
</evidence>
<dbReference type="GO" id="GO:0043161">
    <property type="term" value="P:proteasome-mediated ubiquitin-dependent protein catabolic process"/>
    <property type="evidence" value="ECO:0007669"/>
    <property type="project" value="TreeGrafter"/>
</dbReference>
<organism evidence="9 10">
    <name type="scientific">Saxophila tyrrhenica</name>
    <dbReference type="NCBI Taxonomy" id="1690608"/>
    <lineage>
        <taxon>Eukaryota</taxon>
        <taxon>Fungi</taxon>
        <taxon>Dikarya</taxon>
        <taxon>Ascomycota</taxon>
        <taxon>Pezizomycotina</taxon>
        <taxon>Dothideomycetes</taxon>
        <taxon>Dothideomycetidae</taxon>
        <taxon>Mycosphaerellales</taxon>
        <taxon>Extremaceae</taxon>
        <taxon>Saxophila</taxon>
    </lineage>
</organism>
<sequence length="784" mass="85353">MTGDFKLSATLRGHEEDVRSVVFPTRQNIFSASRDNTVRKWALTSPKPPLYDDTIALQGSHWFNGLAYAPPSEQHRDGLVAAGGKETFVFVKRIGQAPEEDPHRMLIGHAGNITCLAFSEDGSKIVSGGWDNQVFVWDIEEGNVIAELKGHEGPVWGVMVYDEKIVLTACADKMVRVFDINGKHLTTIKGHTDVVRAFCKLPPGHWSGAAFASAGNDEVIRLWTLEGTPMGELDGHTAYIYDLAALPNGDIVSSSEDRTVRIWRDGKSVQTITHPAISIWTVAACGETGDIVSGASDNMIRVFSRDPERQADPETIKSFEESNRMYAIPAETASQGLPFQKENLPGPEALQTQVGQRDGQQLFVRENDGSVTAHLWSLSTSQWDLVGTVVEGEGSGASKKTFDGKEYDYVFDIDIEDGKPALKLPYNLSENAWDAARKFLERNELPMEYYEQVANWITENTKGARLTQGSGAPSSQQAYDPLGTERRYKPGASESGQRKLPQTSYVSISEGNAQNAVNKILESSKQLREAGKIQQEAALDSAAAESLSKLAEQLTSSPKDPHPTDNQVDALLRVSAQWPTGSRVPGVALLARLAVAPAFVQATSTPDKDTIVKVLDSSGLLQPKQSTANNAVHALRLLANLFATDSGRLIIDGEYDQVLSIVRPFANEPESAAQFKALTALYLNYAILLTSGAPAANTPMRETRANALLMEIGAALECESQYANDGEALYRVLLALGTLLTLGGEFRQNAKMGVSGSLHFIRSKPAAQLANVQEVLQEIKDELR</sequence>
<dbReference type="Pfam" id="PF08324">
    <property type="entry name" value="PUL"/>
    <property type="match status" value="1"/>
</dbReference>
<dbReference type="PROSITE" id="PS51394">
    <property type="entry name" value="PFU"/>
    <property type="match status" value="1"/>
</dbReference>
<keyword evidence="2" id="KW-0963">Cytoplasm</keyword>
<dbReference type="EMBL" id="JAVRRT010000007">
    <property type="protein sequence ID" value="KAK5170574.1"/>
    <property type="molecule type" value="Genomic_DNA"/>
</dbReference>
<keyword evidence="4" id="KW-0677">Repeat</keyword>
<dbReference type="PROSITE" id="PS00678">
    <property type="entry name" value="WD_REPEATS_1"/>
    <property type="match status" value="1"/>
</dbReference>
<dbReference type="Pfam" id="PF09070">
    <property type="entry name" value="PFU"/>
    <property type="match status" value="1"/>
</dbReference>
<dbReference type="Proteomes" id="UP001337655">
    <property type="component" value="Unassembled WGS sequence"/>
</dbReference>
<dbReference type="InterPro" id="IPR038122">
    <property type="entry name" value="PFU_sf"/>
</dbReference>
<dbReference type="PANTHER" id="PTHR19849">
    <property type="entry name" value="PHOSPHOLIPASE A-2-ACTIVATING PROTEIN"/>
    <property type="match status" value="1"/>
</dbReference>
<evidence type="ECO:0000256" key="4">
    <source>
        <dbReference type="ARBA" id="ARBA00022737"/>
    </source>
</evidence>
<dbReference type="CDD" id="cd00200">
    <property type="entry name" value="WD40"/>
    <property type="match status" value="1"/>
</dbReference>
<feature type="repeat" description="WD" evidence="5">
    <location>
        <begin position="106"/>
        <end position="147"/>
    </location>
</feature>
<dbReference type="GO" id="GO:0010992">
    <property type="term" value="P:ubiquitin recycling"/>
    <property type="evidence" value="ECO:0007669"/>
    <property type="project" value="TreeGrafter"/>
</dbReference>
<evidence type="ECO:0000313" key="10">
    <source>
        <dbReference type="Proteomes" id="UP001337655"/>
    </source>
</evidence>
<dbReference type="GO" id="GO:0005634">
    <property type="term" value="C:nucleus"/>
    <property type="evidence" value="ECO:0007669"/>
    <property type="project" value="TreeGrafter"/>
</dbReference>
<reference evidence="9 10" key="1">
    <citation type="submission" date="2023-08" db="EMBL/GenBank/DDBJ databases">
        <title>Black Yeasts Isolated from many extreme environments.</title>
        <authorList>
            <person name="Coleine C."/>
            <person name="Stajich J.E."/>
            <person name="Selbmann L."/>
        </authorList>
    </citation>
    <scope>NUCLEOTIDE SEQUENCE [LARGE SCALE GENOMIC DNA]</scope>
    <source>
        <strain evidence="9 10">CCFEE 5935</strain>
    </source>
</reference>
<evidence type="ECO:0000256" key="6">
    <source>
        <dbReference type="SAM" id="MobiDB-lite"/>
    </source>
</evidence>
<dbReference type="SUPFAM" id="SSF50978">
    <property type="entry name" value="WD40 repeat-like"/>
    <property type="match status" value="1"/>
</dbReference>
<dbReference type="InterPro" id="IPR015943">
    <property type="entry name" value="WD40/YVTN_repeat-like_dom_sf"/>
</dbReference>
<name>A0AAV9PBF9_9PEZI</name>
<feature type="region of interest" description="Disordered" evidence="6">
    <location>
        <begin position="464"/>
        <end position="502"/>
    </location>
</feature>
<feature type="domain" description="PFU" evidence="7">
    <location>
        <begin position="375"/>
        <end position="471"/>
    </location>
</feature>
<dbReference type="Gene3D" id="3.10.20.870">
    <property type="entry name" value="PFU (PLAA family ubiquitin binding), C-terminal domain"/>
    <property type="match status" value="1"/>
</dbReference>
<evidence type="ECO:0000256" key="3">
    <source>
        <dbReference type="ARBA" id="ARBA00022574"/>
    </source>
</evidence>
<accession>A0AAV9PBF9</accession>
<dbReference type="GeneID" id="89926506"/>
<gene>
    <name evidence="9" type="primary">lub1</name>
    <name evidence="9" type="ORF">LTR77_005162</name>
</gene>
<feature type="domain" description="PUL" evidence="8">
    <location>
        <begin position="498"/>
        <end position="782"/>
    </location>
</feature>
<evidence type="ECO:0000259" key="7">
    <source>
        <dbReference type="PROSITE" id="PS51394"/>
    </source>
</evidence>
<dbReference type="PROSITE" id="PS50082">
    <property type="entry name" value="WD_REPEATS_2"/>
    <property type="match status" value="3"/>
</dbReference>
<keyword evidence="10" id="KW-1185">Reference proteome</keyword>
<feature type="compositionally biased region" description="Polar residues" evidence="6">
    <location>
        <begin position="464"/>
        <end position="478"/>
    </location>
</feature>
<dbReference type="PROSITE" id="PS51396">
    <property type="entry name" value="PUL"/>
    <property type="match status" value="1"/>
</dbReference>
<dbReference type="InterPro" id="IPR013535">
    <property type="entry name" value="PUL_dom"/>
</dbReference>
<dbReference type="InterPro" id="IPR036322">
    <property type="entry name" value="WD40_repeat_dom_sf"/>
</dbReference>
<dbReference type="PANTHER" id="PTHR19849:SF0">
    <property type="entry name" value="PHOSPHOLIPASE A-2-ACTIVATING PROTEIN"/>
    <property type="match status" value="1"/>
</dbReference>
<dbReference type="AlphaFoldDB" id="A0AAV9PBF9"/>
<comment type="caution">
    <text evidence="9">The sequence shown here is derived from an EMBL/GenBank/DDBJ whole genome shotgun (WGS) entry which is preliminary data.</text>
</comment>
<protein>
    <submittedName>
        <fullName evidence="9">WD repeat protein Lub1</fullName>
    </submittedName>
</protein>
<comment type="subcellular location">
    <subcellularLocation>
        <location evidence="1">Cytoplasm</location>
    </subcellularLocation>
</comment>
<dbReference type="PROSITE" id="PS50294">
    <property type="entry name" value="WD_REPEATS_REGION"/>
    <property type="match status" value="3"/>
</dbReference>
<dbReference type="InterPro" id="IPR001680">
    <property type="entry name" value="WD40_rpt"/>
</dbReference>
<feature type="repeat" description="WD" evidence="5">
    <location>
        <begin position="233"/>
        <end position="263"/>
    </location>
</feature>
<dbReference type="Pfam" id="PF00400">
    <property type="entry name" value="WD40"/>
    <property type="match status" value="5"/>
</dbReference>
<dbReference type="GO" id="GO:0043130">
    <property type="term" value="F:ubiquitin binding"/>
    <property type="evidence" value="ECO:0007669"/>
    <property type="project" value="TreeGrafter"/>
</dbReference>
<evidence type="ECO:0000256" key="2">
    <source>
        <dbReference type="ARBA" id="ARBA00022490"/>
    </source>
</evidence>
<dbReference type="Gene3D" id="2.130.10.10">
    <property type="entry name" value="YVTN repeat-like/Quinoprotein amine dehydrogenase"/>
    <property type="match status" value="1"/>
</dbReference>
<dbReference type="RefSeq" id="XP_064659772.1">
    <property type="nucleotide sequence ID" value="XM_064802411.1"/>
</dbReference>
<keyword evidence="3 5" id="KW-0853">WD repeat</keyword>